<sequence>MREREGRVTVEVPEQDGEGIGESVFFNPVQELNRDLTVAAIRAVRERVEERDGHPVETYLDATAATGIRGVRAAANGFDATLCDVDEAAVERCRENLARNDLEGEVLHRDANAVMHERQFDIVDLDPFGTPIPFVDAALRSAGRMLAVTATDLAPLCGAHFESGVRSYSAVPRNTEYHSEMGVRVLLGALVRTAARYDIAAWPALTHATDHYVRTYLDLERGARAADDAIGELGYVHHCQQCLYRESERGLIAHPPEECPKCGQHLQTAGPLWLGATQDTDFLERVRRQVDDRMGTAEEGRELLETLADELDVATHYDQHRLTKRWGESAVAMEDFLDALREAGHKASRTHYGGTTFKTTADVSEIRAAILGD</sequence>
<keyword evidence="2 8" id="KW-0489">Methyltransferase</keyword>
<evidence type="ECO:0000313" key="11">
    <source>
        <dbReference type="Proteomes" id="UP000015381"/>
    </source>
</evidence>
<feature type="binding site" evidence="8">
    <location>
        <position position="69"/>
    </location>
    <ligand>
        <name>S-adenosyl-L-methionine</name>
        <dbReference type="ChEBI" id="CHEBI:59789"/>
    </ligand>
</feature>
<dbReference type="InterPro" id="IPR042296">
    <property type="entry name" value="tRNA_met_Trm1_C"/>
</dbReference>
<dbReference type="PANTHER" id="PTHR10631">
    <property type="entry name" value="N 2 ,N 2 -DIMETHYLGUANOSINE TRNA METHYLTRANSFERASE"/>
    <property type="match status" value="1"/>
</dbReference>
<dbReference type="PATRIC" id="fig|1033806.12.peg.1502"/>
<dbReference type="PANTHER" id="PTHR10631:SF3">
    <property type="entry name" value="TRNA (GUANINE(26)-N(2))-DIMETHYLTRANSFERASE"/>
    <property type="match status" value="1"/>
</dbReference>
<dbReference type="HAMAP" id="MF_00290">
    <property type="entry name" value="tRNA_dimethyltr_TRM1"/>
    <property type="match status" value="1"/>
</dbReference>
<keyword evidence="8" id="KW-0862">Zinc</keyword>
<dbReference type="Gene3D" id="3.30.56.70">
    <property type="entry name" value="N2,N2-dimethylguanosine tRNA methyltransferase, C-terminal domain"/>
    <property type="match status" value="1"/>
</dbReference>
<feature type="binding site" evidence="8">
    <location>
        <position position="262"/>
    </location>
    <ligand>
        <name>Zn(2+)</name>
        <dbReference type="ChEBI" id="CHEBI:29105"/>
    </ligand>
</feature>
<dbReference type="EMBL" id="HF571520">
    <property type="protein sequence ID" value="CCQ33641.1"/>
    <property type="molecule type" value="Genomic_DNA"/>
</dbReference>
<evidence type="ECO:0000256" key="2">
    <source>
        <dbReference type="ARBA" id="ARBA00022603"/>
    </source>
</evidence>
<dbReference type="HOGENOM" id="CLU_010862_5_1_2"/>
<evidence type="ECO:0000256" key="3">
    <source>
        <dbReference type="ARBA" id="ARBA00022679"/>
    </source>
</evidence>
<dbReference type="InterPro" id="IPR022923">
    <property type="entry name" value="TRM1_arc_bac"/>
</dbReference>
<dbReference type="GO" id="GO:0000049">
    <property type="term" value="F:tRNA binding"/>
    <property type="evidence" value="ECO:0007669"/>
    <property type="project" value="UniProtKB-UniRule"/>
</dbReference>
<comment type="catalytic activity">
    <reaction evidence="8">
        <text>guanosine(26) in tRNA + 2 S-adenosyl-L-methionine = N(2)-dimethylguanosine(26) in tRNA + 2 S-adenosyl-L-homocysteine + 2 H(+)</text>
        <dbReference type="Rhea" id="RHEA:43140"/>
        <dbReference type="Rhea" id="RHEA-COMP:10359"/>
        <dbReference type="Rhea" id="RHEA-COMP:10360"/>
        <dbReference type="ChEBI" id="CHEBI:15378"/>
        <dbReference type="ChEBI" id="CHEBI:57856"/>
        <dbReference type="ChEBI" id="CHEBI:59789"/>
        <dbReference type="ChEBI" id="CHEBI:74269"/>
        <dbReference type="ChEBI" id="CHEBI:74513"/>
        <dbReference type="EC" id="2.1.1.216"/>
    </reaction>
</comment>
<evidence type="ECO:0000256" key="8">
    <source>
        <dbReference type="HAMAP-Rule" id="MF_00290"/>
    </source>
</evidence>
<dbReference type="GeneID" id="23799933"/>
<keyword evidence="5 8" id="KW-0819">tRNA processing</keyword>
<dbReference type="GO" id="GO:0046872">
    <property type="term" value="F:metal ion binding"/>
    <property type="evidence" value="ECO:0007669"/>
    <property type="project" value="UniProtKB-KW"/>
</dbReference>
<dbReference type="OrthoDB" id="372177at2157"/>
<dbReference type="AlphaFoldDB" id="F7PNW5"/>
<dbReference type="Pfam" id="PF02005">
    <property type="entry name" value="TRM"/>
    <property type="match status" value="1"/>
</dbReference>
<organism evidence="10 11">
    <name type="scientific">Halorhabdus tiamatea SARL4B</name>
    <dbReference type="NCBI Taxonomy" id="1033806"/>
    <lineage>
        <taxon>Archaea</taxon>
        <taxon>Methanobacteriati</taxon>
        <taxon>Methanobacteriota</taxon>
        <taxon>Stenosarchaea group</taxon>
        <taxon>Halobacteria</taxon>
        <taxon>Halobacteriales</taxon>
        <taxon>Haloarculaceae</taxon>
        <taxon>Halorhabdus</taxon>
    </lineage>
</organism>
<dbReference type="PROSITE" id="PS51626">
    <property type="entry name" value="SAM_MT_TRM1"/>
    <property type="match status" value="1"/>
</dbReference>
<feature type="binding site" evidence="8">
    <location>
        <position position="110"/>
    </location>
    <ligand>
        <name>S-adenosyl-L-methionine</name>
        <dbReference type="ChEBI" id="CHEBI:59789"/>
    </ligand>
</feature>
<comment type="similarity">
    <text evidence="8 9">Belongs to the class I-like SAM-binding methyltransferase superfamily. Trm1 family.</text>
</comment>
<feature type="binding site" evidence="8">
    <location>
        <position position="84"/>
    </location>
    <ligand>
        <name>S-adenosyl-L-methionine</name>
        <dbReference type="ChEBI" id="CHEBI:59789"/>
    </ligand>
</feature>
<dbReference type="InterPro" id="IPR029063">
    <property type="entry name" value="SAM-dependent_MTases_sf"/>
</dbReference>
<evidence type="ECO:0000256" key="4">
    <source>
        <dbReference type="ARBA" id="ARBA00022691"/>
    </source>
</evidence>
<name>F7PNW5_9EURY</name>
<dbReference type="KEGG" id="hti:HTIA_1514"/>
<accession>F7PNW5</accession>
<feature type="binding site" evidence="8">
    <location>
        <position position="239"/>
    </location>
    <ligand>
        <name>Zn(2+)</name>
        <dbReference type="ChEBI" id="CHEBI:29105"/>
    </ligand>
</feature>
<keyword evidence="4 8" id="KW-0949">S-adenosyl-L-methionine</keyword>
<dbReference type="RefSeq" id="WP_008527751.1">
    <property type="nucleotide sequence ID" value="NC_021921.1"/>
</dbReference>
<dbReference type="Gene3D" id="3.40.50.150">
    <property type="entry name" value="Vaccinia Virus protein VP39"/>
    <property type="match status" value="1"/>
</dbReference>
<reference evidence="10 11" key="1">
    <citation type="journal article" date="2014" name="Environ. Microbiol.">
        <title>Halorhabdus tiamatea: proteogenomics and glycosidase activity measurements identify the first cultivated euryarchaeon from a deep-sea anoxic brine lake as potential polysaccharide degrader.</title>
        <authorList>
            <person name="Werner J."/>
            <person name="Ferrer M."/>
            <person name="Michel G."/>
            <person name="Mann A.J."/>
            <person name="Huang S."/>
            <person name="Juarez S."/>
            <person name="Ciordia S."/>
            <person name="Albar J.P."/>
            <person name="Alcaide M."/>
            <person name="La Cono V."/>
            <person name="Yakimov M.M."/>
            <person name="Antunes A."/>
            <person name="Taborda M."/>
            <person name="Da Costa M.S."/>
            <person name="Amann R.I."/>
            <person name="Gloeckner F.O."/>
            <person name="Golyshina O.V."/>
            <person name="Golyshin P.N."/>
            <person name="Teeling H."/>
        </authorList>
    </citation>
    <scope>NUCLEOTIDE SEQUENCE [LARGE SCALE GENOMIC DNA]</scope>
    <source>
        <strain evidence="11">SARL4B</strain>
    </source>
</reference>
<comment type="function">
    <text evidence="8">Dimethylates a single guanine residue at position 26 of a number of tRNAs using S-adenosyl-L-methionine as donor of the methyl groups.</text>
</comment>
<feature type="binding site" evidence="8">
    <location>
        <position position="242"/>
    </location>
    <ligand>
        <name>Zn(2+)</name>
        <dbReference type="ChEBI" id="CHEBI:29105"/>
    </ligand>
</feature>
<dbReference type="NCBIfam" id="NF003327">
    <property type="entry name" value="PRK04338.1-1"/>
    <property type="match status" value="1"/>
</dbReference>
<feature type="binding site" evidence="8">
    <location>
        <position position="259"/>
    </location>
    <ligand>
        <name>Zn(2+)</name>
        <dbReference type="ChEBI" id="CHEBI:29105"/>
    </ligand>
</feature>
<dbReference type="InterPro" id="IPR002905">
    <property type="entry name" value="Trm1"/>
</dbReference>
<proteinExistence type="inferred from homology"/>
<evidence type="ECO:0000256" key="5">
    <source>
        <dbReference type="ARBA" id="ARBA00022694"/>
    </source>
</evidence>
<dbReference type="Proteomes" id="UP000015381">
    <property type="component" value="Chromosome I"/>
</dbReference>
<keyword evidence="8" id="KW-0479">Metal-binding</keyword>
<evidence type="ECO:0000256" key="1">
    <source>
        <dbReference type="ARBA" id="ARBA00022555"/>
    </source>
</evidence>
<evidence type="ECO:0000256" key="6">
    <source>
        <dbReference type="ARBA" id="ARBA00022884"/>
    </source>
</evidence>
<feature type="binding site" evidence="8">
    <location>
        <position position="111"/>
    </location>
    <ligand>
        <name>S-adenosyl-L-methionine</name>
        <dbReference type="ChEBI" id="CHEBI:59789"/>
    </ligand>
</feature>
<protein>
    <recommendedName>
        <fullName evidence="7 8">tRNA (guanine(26)-N(2))-dimethyltransferase</fullName>
        <ecNumber evidence="7 8">2.1.1.216</ecNumber>
    </recommendedName>
    <alternativeName>
        <fullName evidence="8">tRNA 2,2-dimethylguanosine-26 methyltransferase</fullName>
    </alternativeName>
    <alternativeName>
        <fullName evidence="8">tRNA(guanine-26,N(2)-N(2)) methyltransferase</fullName>
    </alternativeName>
    <alternativeName>
        <fullName evidence="8">tRNA(m(2,2)G26)dimethyltransferase</fullName>
    </alternativeName>
</protein>
<feature type="binding site" evidence="8">
    <location>
        <position position="34"/>
    </location>
    <ligand>
        <name>S-adenosyl-L-methionine</name>
        <dbReference type="ChEBI" id="CHEBI:59789"/>
    </ligand>
</feature>
<keyword evidence="1 8" id="KW-0820">tRNA-binding</keyword>
<dbReference type="GO" id="GO:0002940">
    <property type="term" value="P:tRNA N2-guanine methylation"/>
    <property type="evidence" value="ECO:0007669"/>
    <property type="project" value="TreeGrafter"/>
</dbReference>
<keyword evidence="3 8" id="KW-0808">Transferase</keyword>
<dbReference type="NCBIfam" id="TIGR00308">
    <property type="entry name" value="TRM1"/>
    <property type="match status" value="1"/>
</dbReference>
<dbReference type="GO" id="GO:0160104">
    <property type="term" value="F:tRNA (guanine(26)-N2)-dimethyltransferase activity"/>
    <property type="evidence" value="ECO:0007669"/>
    <property type="project" value="UniProtKB-UniRule"/>
</dbReference>
<evidence type="ECO:0000256" key="9">
    <source>
        <dbReference type="PROSITE-ProRule" id="PRU00958"/>
    </source>
</evidence>
<keyword evidence="11" id="KW-1185">Reference proteome</keyword>
<evidence type="ECO:0000313" key="10">
    <source>
        <dbReference type="EMBL" id="CCQ33641.1"/>
    </source>
</evidence>
<dbReference type="SUPFAM" id="SSF53335">
    <property type="entry name" value="S-adenosyl-L-methionine-dependent methyltransferases"/>
    <property type="match status" value="1"/>
</dbReference>
<gene>
    <name evidence="8" type="primary">trm1</name>
    <name evidence="10" type="ORF">HTIA_1514</name>
</gene>
<keyword evidence="6 8" id="KW-0694">RNA-binding</keyword>
<evidence type="ECO:0000256" key="7">
    <source>
        <dbReference type="ARBA" id="ARBA00039099"/>
    </source>
</evidence>
<dbReference type="EC" id="2.1.1.216" evidence="7 8"/>